<dbReference type="InterPro" id="IPR015915">
    <property type="entry name" value="Kelch-typ_b-propeller"/>
</dbReference>
<dbReference type="Gene3D" id="3.60.21.10">
    <property type="match status" value="1"/>
</dbReference>
<gene>
    <name evidence="15" type="ORF">BMR1_02g02465</name>
</gene>
<dbReference type="GO" id="GO:0004722">
    <property type="term" value="F:protein serine/threonine phosphatase activity"/>
    <property type="evidence" value="ECO:0007669"/>
    <property type="project" value="UniProtKB-EC"/>
</dbReference>
<dbReference type="PANTHER" id="PTHR46422">
    <property type="entry name" value="SERINE/THREONINE-PROTEIN PHOSPHATASE BSL3"/>
    <property type="match status" value="1"/>
</dbReference>
<evidence type="ECO:0000256" key="2">
    <source>
        <dbReference type="ARBA" id="ARBA00004123"/>
    </source>
</evidence>
<evidence type="ECO:0000256" key="3">
    <source>
        <dbReference type="ARBA" id="ARBA00005671"/>
    </source>
</evidence>
<evidence type="ECO:0000259" key="14">
    <source>
        <dbReference type="PROSITE" id="PS00125"/>
    </source>
</evidence>
<dbReference type="EMBL" id="FO082872">
    <property type="protein sequence ID" value="CCF73649.1"/>
    <property type="molecule type" value="Genomic_DNA"/>
</dbReference>
<accession>I7JA72</accession>
<dbReference type="InterPro" id="IPR011043">
    <property type="entry name" value="Gal_Oxase/kelch_b-propeller"/>
</dbReference>
<dbReference type="SMART" id="SM00156">
    <property type="entry name" value="PP2Ac"/>
    <property type="match status" value="1"/>
</dbReference>
<keyword evidence="4" id="KW-0880">Kelch repeat</keyword>
<evidence type="ECO:0000313" key="16">
    <source>
        <dbReference type="Proteomes" id="UP000002899"/>
    </source>
</evidence>
<comment type="cofactor">
    <cofactor evidence="1">
        <name>Mn(2+)</name>
        <dbReference type="ChEBI" id="CHEBI:29035"/>
    </cofactor>
</comment>
<dbReference type="RefSeq" id="XP_012648258.1">
    <property type="nucleotide sequence ID" value="XM_012792804.1"/>
</dbReference>
<evidence type="ECO:0000256" key="8">
    <source>
        <dbReference type="ARBA" id="ARBA00022912"/>
    </source>
</evidence>
<reference evidence="15 16" key="2">
    <citation type="journal article" date="2013" name="PLoS ONE">
        <title>Whole genome mapping and re-organization of the nuclear and mitochondrial genomes of Babesia microti isolates.</title>
        <authorList>
            <person name="Cornillot E."/>
            <person name="Dassouli A."/>
            <person name="Garg A."/>
            <person name="Pachikara N."/>
            <person name="Randazzo S."/>
            <person name="Depoix D."/>
            <person name="Carcy B."/>
            <person name="Delbecq S."/>
            <person name="Frutos R."/>
            <person name="Silva J.C."/>
            <person name="Sutton R."/>
            <person name="Krause P.J."/>
            <person name="Mamoun C.B."/>
        </authorList>
    </citation>
    <scope>NUCLEOTIDE SEQUENCE [LARGE SCALE GENOMIC DNA]</scope>
    <source>
        <strain evidence="15 16">RI</strain>
    </source>
</reference>
<keyword evidence="9" id="KW-0464">Manganese</keyword>
<evidence type="ECO:0000256" key="1">
    <source>
        <dbReference type="ARBA" id="ARBA00001936"/>
    </source>
</evidence>
<dbReference type="SUPFAM" id="SSF50965">
    <property type="entry name" value="Galactose oxidase, central domain"/>
    <property type="match status" value="1"/>
</dbReference>
<evidence type="ECO:0000256" key="9">
    <source>
        <dbReference type="ARBA" id="ARBA00023211"/>
    </source>
</evidence>
<evidence type="ECO:0000256" key="5">
    <source>
        <dbReference type="ARBA" id="ARBA00022723"/>
    </source>
</evidence>
<proteinExistence type="inferred from homology"/>
<keyword evidence="16" id="KW-1185">Reference proteome</keyword>
<dbReference type="InterPro" id="IPR004843">
    <property type="entry name" value="Calcineurin-like_PHP"/>
</dbReference>
<evidence type="ECO:0000313" key="15">
    <source>
        <dbReference type="EMBL" id="CCF73649.1"/>
    </source>
</evidence>
<comment type="catalytic activity">
    <reaction evidence="11">
        <text>O-phospho-L-seryl-[protein] + H2O = L-seryl-[protein] + phosphate</text>
        <dbReference type="Rhea" id="RHEA:20629"/>
        <dbReference type="Rhea" id="RHEA-COMP:9863"/>
        <dbReference type="Rhea" id="RHEA-COMP:11604"/>
        <dbReference type="ChEBI" id="CHEBI:15377"/>
        <dbReference type="ChEBI" id="CHEBI:29999"/>
        <dbReference type="ChEBI" id="CHEBI:43474"/>
        <dbReference type="ChEBI" id="CHEBI:83421"/>
        <dbReference type="EC" id="3.1.3.16"/>
    </reaction>
</comment>
<evidence type="ECO:0000256" key="7">
    <source>
        <dbReference type="ARBA" id="ARBA00022801"/>
    </source>
</evidence>
<dbReference type="Pfam" id="PF00149">
    <property type="entry name" value="Metallophos"/>
    <property type="match status" value="1"/>
</dbReference>
<dbReference type="PANTHER" id="PTHR46422:SF7">
    <property type="entry name" value="SERINE_THREONINE-PROTEIN PHOSPHATASE BSL2-RELATED"/>
    <property type="match status" value="1"/>
</dbReference>
<evidence type="ECO:0000256" key="11">
    <source>
        <dbReference type="ARBA" id="ARBA00047761"/>
    </source>
</evidence>
<keyword evidence="5" id="KW-0479">Metal-binding</keyword>
<dbReference type="PRINTS" id="PR00114">
    <property type="entry name" value="STPHPHTASE"/>
</dbReference>
<dbReference type="GO" id="GO:0046872">
    <property type="term" value="F:metal ion binding"/>
    <property type="evidence" value="ECO:0007669"/>
    <property type="project" value="UniProtKB-KW"/>
</dbReference>
<keyword evidence="6" id="KW-0677">Repeat</keyword>
<organism evidence="15 16">
    <name type="scientific">Babesia microti (strain RI)</name>
    <dbReference type="NCBI Taxonomy" id="1133968"/>
    <lineage>
        <taxon>Eukaryota</taxon>
        <taxon>Sar</taxon>
        <taxon>Alveolata</taxon>
        <taxon>Apicomplexa</taxon>
        <taxon>Aconoidasida</taxon>
        <taxon>Piroplasmida</taxon>
        <taxon>Babesiidae</taxon>
        <taxon>Babesia</taxon>
    </lineage>
</organism>
<comment type="subcellular location">
    <subcellularLocation>
        <location evidence="2">Nucleus</location>
    </subcellularLocation>
</comment>
<sequence>MIDKSAVAIATQYSCAEMDILPLGKPSQQGHVPSPRFGHTFTSVGGGKLLLFGGAIGDTGRYIITNETYIYDTNICTWTKLVSENPPSARAAHAAACVDTKQLVIYGGATGGGSLSSDELYLLDLSKDPTNAQWMVVPITGGTPGRRYGHVLVYIRPNIILFGGNDGQKNTNDVWFMDVERSPFTWIQVNLEPGAKRPEKRVYHSADVCRLGPAMGMMVIFGGRSSDSKSLNDIWGLRQHRNGKWDWVEGPSRSGYIPDARYQHSAIFIGTNMVIIGGRNDNDCTLVLPCAVYDTETIDWKKLSPIYRFRHGACLYKSIVYIFGGFTNQTQQRPIGELTALDCSFTYKVDLEQSSPTLDQVVRSTMAISIKPKDAPTINVVADDKKSDIKLASHAHAVKESEFDFSKMVRKISIDRLEDEGRKIDKLLANKLMTKAPVLTNSVYDYVLQTLLKPNVTMEDMKSIHDRDTMFLVSWSDLSELCKKTLQLVQNDPMVLELRAPVKVYGDIHGQYYDLMRLFRLYKCPVEEDISDVFGGVGDLDSNDYLFLGDYVDRGSNSLEVIALLFALKCKYPNQIHLLRGNHEDAAINSIYGFQDECRKRLHEDPNKPDSIWNSINRVFEWLPVGSIIDNKILAVHGGIGKSIKSVQDIANLPRPLEVAAIPQTEKDQIVMDLLWSDPTDSDNILGTMVNDVRDPEGLGYIVKFGPDRVEEFLKDNNLQMIIRAHECVMDGFERFAGGKLITLFSATNYCNHHKNAGALLFVRRDLTIVPKLIYPHNADVKVKAFGAWDMRMAELRPPTPPRSYFVNTI</sequence>
<evidence type="ECO:0000256" key="6">
    <source>
        <dbReference type="ARBA" id="ARBA00022737"/>
    </source>
</evidence>
<protein>
    <recommendedName>
        <fullName evidence="13">Serine/threonine-protein phosphatase</fullName>
        <ecNumber evidence="13">3.1.3.16</ecNumber>
    </recommendedName>
</protein>
<dbReference type="OMA" id="FRHTSWM"/>
<feature type="domain" description="Serine/threonine specific protein phosphatases" evidence="14">
    <location>
        <begin position="579"/>
        <end position="584"/>
    </location>
</feature>
<dbReference type="Pfam" id="PF24681">
    <property type="entry name" value="Kelch_KLHDC2_KLHL20_DRC7"/>
    <property type="match status" value="1"/>
</dbReference>
<name>I7JA72_BABMR</name>
<dbReference type="GeneID" id="24424277"/>
<dbReference type="SUPFAM" id="SSF56300">
    <property type="entry name" value="Metallo-dependent phosphatases"/>
    <property type="match status" value="1"/>
</dbReference>
<comment type="similarity">
    <text evidence="3">Belongs to the PPP phosphatase family. BSU subfamily.</text>
</comment>
<evidence type="ECO:0000256" key="12">
    <source>
        <dbReference type="ARBA" id="ARBA00048336"/>
    </source>
</evidence>
<dbReference type="InterPro" id="IPR012391">
    <property type="entry name" value="Ser/Thr_prot_Pase_BSU1"/>
</dbReference>
<reference evidence="15 16" key="3">
    <citation type="journal article" date="2016" name="Sci. Rep.">
        <title>Genome-wide diversity and gene expression profiling of Babesia microti isolates identify polymorphic genes that mediate host-pathogen interactions.</title>
        <authorList>
            <person name="Silva J.C."/>
            <person name="Cornillot E."/>
            <person name="McCracken C."/>
            <person name="Usmani-Brown S."/>
            <person name="Dwivedi A."/>
            <person name="Ifeonu O.O."/>
            <person name="Crabtree J."/>
            <person name="Gotia H.T."/>
            <person name="Virji A.Z."/>
            <person name="Reynes C."/>
            <person name="Colinge J."/>
            <person name="Kumar V."/>
            <person name="Lawres L."/>
            <person name="Pazzi J.E."/>
            <person name="Pablo J.V."/>
            <person name="Hung C."/>
            <person name="Brancato J."/>
            <person name="Kumari P."/>
            <person name="Orvis J."/>
            <person name="Tretina K."/>
            <person name="Chibucos M."/>
            <person name="Ott S."/>
            <person name="Sadzewicz L."/>
            <person name="Sengamalay N."/>
            <person name="Shetty A.C."/>
            <person name="Su Q."/>
            <person name="Tallon L."/>
            <person name="Fraser C.M."/>
            <person name="Frutos R."/>
            <person name="Molina D.M."/>
            <person name="Krause P.J."/>
            <person name="Ben Mamoun C."/>
        </authorList>
    </citation>
    <scope>NUCLEOTIDE SEQUENCE [LARGE SCALE GENOMIC DNA]</scope>
    <source>
        <strain evidence="15 16">RI</strain>
    </source>
</reference>
<dbReference type="GO" id="GO:0009742">
    <property type="term" value="P:brassinosteroid mediated signaling pathway"/>
    <property type="evidence" value="ECO:0007669"/>
    <property type="project" value="InterPro"/>
</dbReference>
<dbReference type="VEuPathDB" id="PiroplasmaDB:BMR1_02g02465"/>
<dbReference type="PIRSF" id="PIRSF036363">
    <property type="entry name" value="PPP_BSU1"/>
    <property type="match status" value="1"/>
</dbReference>
<dbReference type="KEGG" id="bmic:BMR1_02g02465"/>
<reference evidence="15 16" key="1">
    <citation type="journal article" date="2012" name="Nucleic Acids Res.">
        <title>Sequencing of the smallest Apicomplexan genome from the human pathogen Babesia microti.</title>
        <authorList>
            <person name="Cornillot E."/>
            <person name="Hadj-Kaddour K."/>
            <person name="Dassouli A."/>
            <person name="Noel B."/>
            <person name="Ranwez V."/>
            <person name="Vacherie B."/>
            <person name="Augagneur Y."/>
            <person name="Bres V."/>
            <person name="Duclos A."/>
            <person name="Randazzo S."/>
            <person name="Carcy B."/>
            <person name="Debierre-Grockiego F."/>
            <person name="Delbecq S."/>
            <person name="Moubri-Menage K."/>
            <person name="Shams-Eldin H."/>
            <person name="Usmani-Brown S."/>
            <person name="Bringaud F."/>
            <person name="Wincker P."/>
            <person name="Vivares C.P."/>
            <person name="Schwarz R.T."/>
            <person name="Schetters T.P."/>
            <person name="Krause P.J."/>
            <person name="Gorenflot A."/>
            <person name="Berry V."/>
            <person name="Barbe V."/>
            <person name="Ben Mamoun C."/>
        </authorList>
    </citation>
    <scope>NUCLEOTIDE SEQUENCE [LARGE SCALE GENOMIC DNA]</scope>
    <source>
        <strain evidence="15 16">RI</strain>
    </source>
</reference>
<dbReference type="InterPro" id="IPR006186">
    <property type="entry name" value="Ser/Thr-sp_prot-phosphatase"/>
</dbReference>
<comment type="catalytic activity">
    <reaction evidence="12 13">
        <text>O-phospho-L-threonyl-[protein] + H2O = L-threonyl-[protein] + phosphate</text>
        <dbReference type="Rhea" id="RHEA:47004"/>
        <dbReference type="Rhea" id="RHEA-COMP:11060"/>
        <dbReference type="Rhea" id="RHEA-COMP:11605"/>
        <dbReference type="ChEBI" id="CHEBI:15377"/>
        <dbReference type="ChEBI" id="CHEBI:30013"/>
        <dbReference type="ChEBI" id="CHEBI:43474"/>
        <dbReference type="ChEBI" id="CHEBI:61977"/>
        <dbReference type="EC" id="3.1.3.16"/>
    </reaction>
</comment>
<evidence type="ECO:0000256" key="10">
    <source>
        <dbReference type="ARBA" id="ARBA00023242"/>
    </source>
</evidence>
<evidence type="ECO:0000256" key="13">
    <source>
        <dbReference type="RuleBase" id="RU004273"/>
    </source>
</evidence>
<dbReference type="PROSITE" id="PS00125">
    <property type="entry name" value="SER_THR_PHOSPHATASE"/>
    <property type="match status" value="1"/>
</dbReference>
<keyword evidence="7 13" id="KW-0378">Hydrolase</keyword>
<dbReference type="SUPFAM" id="SSF117281">
    <property type="entry name" value="Kelch motif"/>
    <property type="match status" value="1"/>
</dbReference>
<dbReference type="Gene3D" id="2.120.10.80">
    <property type="entry name" value="Kelch-type beta propeller"/>
    <property type="match status" value="2"/>
</dbReference>
<keyword evidence="10" id="KW-0539">Nucleus</keyword>
<keyword evidence="8" id="KW-0904">Protein phosphatase</keyword>
<dbReference type="Proteomes" id="UP000002899">
    <property type="component" value="Chromosome II"/>
</dbReference>
<evidence type="ECO:0000256" key="4">
    <source>
        <dbReference type="ARBA" id="ARBA00022441"/>
    </source>
</evidence>
<dbReference type="OrthoDB" id="309851at2759"/>
<dbReference type="AlphaFoldDB" id="I7JA72"/>
<dbReference type="GO" id="GO:0005634">
    <property type="term" value="C:nucleus"/>
    <property type="evidence" value="ECO:0007669"/>
    <property type="project" value="UniProtKB-SubCell"/>
</dbReference>
<dbReference type="InterPro" id="IPR029052">
    <property type="entry name" value="Metallo-depent_PP-like"/>
</dbReference>
<dbReference type="EC" id="3.1.3.16" evidence="13"/>